<dbReference type="GO" id="GO:0016787">
    <property type="term" value="F:hydrolase activity"/>
    <property type="evidence" value="ECO:0007669"/>
    <property type="project" value="UniProtKB-KW"/>
</dbReference>
<dbReference type="GO" id="GO:0043138">
    <property type="term" value="F:3'-5' DNA helicase activity"/>
    <property type="evidence" value="ECO:0007669"/>
    <property type="project" value="UniProtKB-EC"/>
</dbReference>
<dbReference type="OrthoDB" id="348441at2759"/>
<dbReference type="GO" id="GO:0000724">
    <property type="term" value="P:double-strand break repair via homologous recombination"/>
    <property type="evidence" value="ECO:0007669"/>
    <property type="project" value="TreeGrafter"/>
</dbReference>
<dbReference type="RefSeq" id="XP_026190663.1">
    <property type="nucleotide sequence ID" value="XM_026334878.1"/>
</dbReference>
<feature type="region of interest" description="Disordered" evidence="9">
    <location>
        <begin position="637"/>
        <end position="660"/>
    </location>
</feature>
<organism evidence="11 12">
    <name type="scientific">Cyclospora cayetanensis</name>
    <dbReference type="NCBI Taxonomy" id="88456"/>
    <lineage>
        <taxon>Eukaryota</taxon>
        <taxon>Sar</taxon>
        <taxon>Alveolata</taxon>
        <taxon>Apicomplexa</taxon>
        <taxon>Conoidasida</taxon>
        <taxon>Coccidia</taxon>
        <taxon>Eucoccidiorida</taxon>
        <taxon>Eimeriorina</taxon>
        <taxon>Eimeriidae</taxon>
        <taxon>Cyclospora</taxon>
    </lineage>
</organism>
<evidence type="ECO:0000256" key="1">
    <source>
        <dbReference type="ARBA" id="ARBA00005446"/>
    </source>
</evidence>
<dbReference type="NCBIfam" id="TIGR00614">
    <property type="entry name" value="recQ_fam"/>
    <property type="match status" value="1"/>
</dbReference>
<evidence type="ECO:0000313" key="12">
    <source>
        <dbReference type="RefSeq" id="XP_026190663.1"/>
    </source>
</evidence>
<dbReference type="CDD" id="cd17920">
    <property type="entry name" value="DEXHc_RecQ"/>
    <property type="match status" value="1"/>
</dbReference>
<dbReference type="AlphaFoldDB" id="A0A6P6RS79"/>
<keyword evidence="6" id="KW-0413">Isomerase</keyword>
<dbReference type="Proteomes" id="UP000515125">
    <property type="component" value="Unplaced"/>
</dbReference>
<keyword evidence="8" id="KW-0067">ATP-binding</keyword>
<name>A0A6P6RS79_9EIME</name>
<dbReference type="InterPro" id="IPR027417">
    <property type="entry name" value="P-loop_NTPase"/>
</dbReference>
<comment type="catalytic activity">
    <reaction evidence="7 8">
        <text>Couples ATP hydrolysis with the unwinding of duplex DNA by translocating in the 3'-5' direction.</text>
        <dbReference type="EC" id="5.6.2.4"/>
    </reaction>
</comment>
<dbReference type="GO" id="GO:0009378">
    <property type="term" value="F:four-way junction helicase activity"/>
    <property type="evidence" value="ECO:0007669"/>
    <property type="project" value="TreeGrafter"/>
</dbReference>
<dbReference type="EC" id="5.6.2.4" evidence="8"/>
<dbReference type="FunFam" id="3.40.50.300:FF:001389">
    <property type="entry name" value="ATP-dependent DNA helicase RecQ"/>
    <property type="match status" value="1"/>
</dbReference>
<evidence type="ECO:0000256" key="9">
    <source>
        <dbReference type="SAM" id="MobiDB-lite"/>
    </source>
</evidence>
<keyword evidence="11" id="KW-1185">Reference proteome</keyword>
<dbReference type="Pfam" id="PF16124">
    <property type="entry name" value="RecQ_Zn_bind"/>
    <property type="match status" value="1"/>
</dbReference>
<dbReference type="PROSITE" id="PS51192">
    <property type="entry name" value="HELICASE_ATP_BIND_1"/>
    <property type="match status" value="1"/>
</dbReference>
<evidence type="ECO:0000256" key="6">
    <source>
        <dbReference type="ARBA" id="ARBA00023235"/>
    </source>
</evidence>
<evidence type="ECO:0000256" key="5">
    <source>
        <dbReference type="ARBA" id="ARBA00023125"/>
    </source>
</evidence>
<evidence type="ECO:0000256" key="4">
    <source>
        <dbReference type="ARBA" id="ARBA00022806"/>
    </source>
</evidence>
<keyword evidence="8" id="KW-0547">Nucleotide-binding</keyword>
<dbReference type="GO" id="GO:0003676">
    <property type="term" value="F:nucleic acid binding"/>
    <property type="evidence" value="ECO:0007669"/>
    <property type="project" value="InterPro"/>
</dbReference>
<keyword evidence="8" id="KW-0539">Nucleus</keyword>
<protein>
    <recommendedName>
        <fullName evidence="8">ATP-dependent DNA helicase</fullName>
        <ecNumber evidence="8">5.6.2.4</ecNumber>
    </recommendedName>
</protein>
<dbReference type="GO" id="GO:0005694">
    <property type="term" value="C:chromosome"/>
    <property type="evidence" value="ECO:0007669"/>
    <property type="project" value="TreeGrafter"/>
</dbReference>
<feature type="domain" description="Helicase ATP-binding" evidence="10">
    <location>
        <begin position="169"/>
        <end position="367"/>
    </location>
</feature>
<dbReference type="InterPro" id="IPR014001">
    <property type="entry name" value="Helicase_ATP-bd"/>
</dbReference>
<evidence type="ECO:0000259" key="10">
    <source>
        <dbReference type="PROSITE" id="PS51192"/>
    </source>
</evidence>
<dbReference type="GO" id="GO:0005524">
    <property type="term" value="F:ATP binding"/>
    <property type="evidence" value="ECO:0007669"/>
    <property type="project" value="UniProtKB-KW"/>
</dbReference>
<dbReference type="InterPro" id="IPR032284">
    <property type="entry name" value="RecQ_Zn-bd"/>
</dbReference>
<keyword evidence="5" id="KW-0238">DNA-binding</keyword>
<keyword evidence="2" id="KW-0479">Metal-binding</keyword>
<evidence type="ECO:0000256" key="8">
    <source>
        <dbReference type="RuleBase" id="RU364117"/>
    </source>
</evidence>
<evidence type="ECO:0000313" key="11">
    <source>
        <dbReference type="Proteomes" id="UP000515125"/>
    </source>
</evidence>
<feature type="compositionally biased region" description="Polar residues" evidence="9">
    <location>
        <begin position="730"/>
        <end position="740"/>
    </location>
</feature>
<reference evidence="12" key="1">
    <citation type="submission" date="2025-08" db="UniProtKB">
        <authorList>
            <consortium name="RefSeq"/>
        </authorList>
    </citation>
    <scope>IDENTIFICATION</scope>
</reference>
<dbReference type="SMART" id="SM00487">
    <property type="entry name" value="DEXDc"/>
    <property type="match status" value="1"/>
</dbReference>
<comment type="catalytic activity">
    <reaction evidence="8">
        <text>ATP + H2O = ADP + phosphate + H(+)</text>
        <dbReference type="Rhea" id="RHEA:13065"/>
        <dbReference type="ChEBI" id="CHEBI:15377"/>
        <dbReference type="ChEBI" id="CHEBI:15378"/>
        <dbReference type="ChEBI" id="CHEBI:30616"/>
        <dbReference type="ChEBI" id="CHEBI:43474"/>
        <dbReference type="ChEBI" id="CHEBI:456216"/>
    </reaction>
</comment>
<accession>A0A6P6RS79</accession>
<feature type="region of interest" description="Disordered" evidence="9">
    <location>
        <begin position="1"/>
        <end position="123"/>
    </location>
</feature>
<dbReference type="InterPro" id="IPR011545">
    <property type="entry name" value="DEAD/DEAH_box_helicase_dom"/>
</dbReference>
<proteinExistence type="inferred from homology"/>
<dbReference type="GO" id="GO:0005634">
    <property type="term" value="C:nucleus"/>
    <property type="evidence" value="ECO:0007669"/>
    <property type="project" value="UniProtKB-SubCell"/>
</dbReference>
<evidence type="ECO:0000256" key="3">
    <source>
        <dbReference type="ARBA" id="ARBA00022801"/>
    </source>
</evidence>
<dbReference type="SUPFAM" id="SSF52540">
    <property type="entry name" value="P-loop containing nucleoside triphosphate hydrolases"/>
    <property type="match status" value="2"/>
</dbReference>
<feature type="region of interest" description="Disordered" evidence="9">
    <location>
        <begin position="670"/>
        <end position="689"/>
    </location>
</feature>
<feature type="region of interest" description="Disordered" evidence="9">
    <location>
        <begin position="698"/>
        <end position="717"/>
    </location>
</feature>
<keyword evidence="3 8" id="KW-0378">Hydrolase</keyword>
<feature type="compositionally biased region" description="Low complexity" evidence="9">
    <location>
        <begin position="645"/>
        <end position="659"/>
    </location>
</feature>
<feature type="region of interest" description="Disordered" evidence="9">
    <location>
        <begin position="726"/>
        <end position="778"/>
    </location>
</feature>
<sequence>MPTSPEALHASSGIPLCKRRKKAGEAGEAPLHDQASRPALGSSNDSRCSSKTSNADISSCHKTHSSFAPASTLDARNCTPAADPPGEPGGPARSQSPTSNTSAPPAAKSGAKEENAATTTALASAPAAAAAEVVDFDEDEDQAPLSPLRAVLKKFWGFDGFREGQEEAIQAVLKGNDALVIMPTGGGKSLTYMLPGLLLEGVVLIISPLIALIEDQLRRMKTRGLSACSFNSTLTARQRQEIIAQLLRLPVEGPQQKAIKFLFVTPEQIVTSAFQGVLRQLQQQKQPNGQAQRGPQLLKGGGRGVALIAVDEAHCISSWGHDFRASYRRLGVLRSLLPETPILACTATATAAVQRDICSSLLLKDPVIVRLSFNRPNIYYEVRLKSLLPSSEYTDESECLDREGETEFAAADLAREIKEHHPNDLGIVYCLKKKDCETLAAYLSSVGIPAAAYHAGLPEKRRQSLQQRWMEAFYQESGRAGRDGLPARSILYFSMHDFNLLGFVLQQQHEQQVAAATASATAAAGADGKQLQGRLQQIRKEAAEQHERQMEKLKACVAFCRLVGCRRRYLLEQFGEVYAPAAATVAGIPSGRCCDNCSDPAAAKSRANALRSREVTAASERRKQSWQKAFEARPAALEIETQDVPDGSPSRSDRGGSFFAGRLQRGGRVVYKNTASSERQKIPEDIRKKGLSAVMRELERREEQQETSSSNKKPHHSLFAEFRSAAKLGGSNSRPATAASTRPAVRSDAEALRPATQSFKKTLGLCRPLGLQRTRPSP</sequence>
<feature type="compositionally biased region" description="Polar residues" evidence="9">
    <location>
        <begin position="41"/>
        <end position="57"/>
    </location>
</feature>
<evidence type="ECO:0000256" key="2">
    <source>
        <dbReference type="ARBA" id="ARBA00022723"/>
    </source>
</evidence>
<evidence type="ECO:0000256" key="7">
    <source>
        <dbReference type="ARBA" id="ARBA00034617"/>
    </source>
</evidence>
<gene>
    <name evidence="12" type="primary">LOC34619630</name>
</gene>
<dbReference type="Pfam" id="PF00270">
    <property type="entry name" value="DEAD"/>
    <property type="match status" value="1"/>
</dbReference>
<comment type="subcellular location">
    <subcellularLocation>
        <location evidence="8">Nucleus</location>
    </subcellularLocation>
</comment>
<dbReference type="PANTHER" id="PTHR13710:SF105">
    <property type="entry name" value="ATP-DEPENDENT DNA HELICASE Q1"/>
    <property type="match status" value="1"/>
</dbReference>
<dbReference type="PANTHER" id="PTHR13710">
    <property type="entry name" value="DNA HELICASE RECQ FAMILY MEMBER"/>
    <property type="match status" value="1"/>
</dbReference>
<keyword evidence="4 8" id="KW-0347">Helicase</keyword>
<feature type="compositionally biased region" description="Basic and acidic residues" evidence="9">
    <location>
        <begin position="678"/>
        <end position="688"/>
    </location>
</feature>
<dbReference type="GO" id="GO:0005737">
    <property type="term" value="C:cytoplasm"/>
    <property type="evidence" value="ECO:0007669"/>
    <property type="project" value="TreeGrafter"/>
</dbReference>
<dbReference type="GeneID" id="34619630"/>
<dbReference type="Gene3D" id="3.40.50.300">
    <property type="entry name" value="P-loop containing nucleotide triphosphate hydrolases"/>
    <property type="match status" value="3"/>
</dbReference>
<feature type="compositionally biased region" description="Polar residues" evidence="9">
    <location>
        <begin position="93"/>
        <end position="103"/>
    </location>
</feature>
<dbReference type="InterPro" id="IPR004589">
    <property type="entry name" value="DNA_helicase_ATP-dep_RecQ"/>
</dbReference>
<comment type="similarity">
    <text evidence="1 8">Belongs to the helicase family. RecQ subfamily.</text>
</comment>